<dbReference type="GO" id="GO:0016020">
    <property type="term" value="C:membrane"/>
    <property type="evidence" value="ECO:0007669"/>
    <property type="project" value="UniProtKB-SubCell"/>
</dbReference>
<evidence type="ECO:0000256" key="5">
    <source>
        <dbReference type="SAM" id="Phobius"/>
    </source>
</evidence>
<feature type="transmembrane region" description="Helical" evidence="5">
    <location>
        <begin position="193"/>
        <end position="213"/>
    </location>
</feature>
<dbReference type="Pfam" id="PF01758">
    <property type="entry name" value="SBF"/>
    <property type="match status" value="1"/>
</dbReference>
<name>A0A1D7QZS8_9BACI</name>
<evidence type="ECO:0000256" key="3">
    <source>
        <dbReference type="ARBA" id="ARBA00022989"/>
    </source>
</evidence>
<dbReference type="PANTHER" id="PTHR10361">
    <property type="entry name" value="SODIUM-BILE ACID COTRANSPORTER"/>
    <property type="match status" value="1"/>
</dbReference>
<dbReference type="STRING" id="632773.BBEV_3206"/>
<dbReference type="InterPro" id="IPR002657">
    <property type="entry name" value="BilAc:Na_symport/Acr3"/>
</dbReference>
<dbReference type="PATRIC" id="fig|632773.3.peg.3363"/>
<keyword evidence="7" id="KW-1185">Reference proteome</keyword>
<dbReference type="PANTHER" id="PTHR10361:SF28">
    <property type="entry name" value="P3 PROTEIN-RELATED"/>
    <property type="match status" value="1"/>
</dbReference>
<dbReference type="InterPro" id="IPR038770">
    <property type="entry name" value="Na+/solute_symporter_sf"/>
</dbReference>
<feature type="transmembrane region" description="Helical" evidence="5">
    <location>
        <begin position="127"/>
        <end position="150"/>
    </location>
</feature>
<evidence type="ECO:0000313" key="7">
    <source>
        <dbReference type="Proteomes" id="UP000094463"/>
    </source>
</evidence>
<evidence type="ECO:0000256" key="4">
    <source>
        <dbReference type="ARBA" id="ARBA00023136"/>
    </source>
</evidence>
<reference evidence="6 7" key="1">
    <citation type="submission" date="2015-08" db="EMBL/GenBank/DDBJ databases">
        <title>The complete genome sequence of Bacillus beveridgei MLTeJB.</title>
        <authorList>
            <person name="Hanson T.E."/>
            <person name="Mesa C."/>
            <person name="Basesman S.M."/>
            <person name="Oremland R.S."/>
        </authorList>
    </citation>
    <scope>NUCLEOTIDE SEQUENCE [LARGE SCALE GENOMIC DNA]</scope>
    <source>
        <strain evidence="6 7">MLTeJB</strain>
    </source>
</reference>
<dbReference type="KEGG" id="bbev:BBEV_3206"/>
<dbReference type="RefSeq" id="WP_069366395.1">
    <property type="nucleotide sequence ID" value="NZ_CP012502.1"/>
</dbReference>
<organism evidence="6 7">
    <name type="scientific">Salisediminibacterium beveridgei</name>
    <dbReference type="NCBI Taxonomy" id="632773"/>
    <lineage>
        <taxon>Bacteria</taxon>
        <taxon>Bacillati</taxon>
        <taxon>Bacillota</taxon>
        <taxon>Bacilli</taxon>
        <taxon>Bacillales</taxon>
        <taxon>Bacillaceae</taxon>
        <taxon>Salisediminibacterium</taxon>
    </lineage>
</organism>
<sequence>METVAKISQFFSKYFAVIVIAVSFMAFFTPDTFEWIAAYITILLGVVMFGMGTTMRFADFKVIAQKPVPVVIGLLAQFIVMPLTAFVIAYVLGLPPELAAGLVLVGACPGGTASNVMVYLSRGDVPVSVAMTSVSTMLAPLLTPLAVLLLAGQWLPVSVGDLFMSIVQVIIVPIVLGILARRLLPGAVDKGQAALPLVSVVAIMLIVAAVVAANAENIITSGAAVFAAVILHNGFGLLLGYLAALWAGLDETKRRAISMEVGMQNSGLGAALATAHFSPLAALPSAIFSVWHNISGPILVSFWNRSGNKGTDEEGQKRAMQ</sequence>
<feature type="transmembrane region" description="Helical" evidence="5">
    <location>
        <begin position="162"/>
        <end position="181"/>
    </location>
</feature>
<evidence type="ECO:0000256" key="1">
    <source>
        <dbReference type="ARBA" id="ARBA00004141"/>
    </source>
</evidence>
<evidence type="ECO:0000313" key="6">
    <source>
        <dbReference type="EMBL" id="AOM84521.1"/>
    </source>
</evidence>
<comment type="subcellular location">
    <subcellularLocation>
        <location evidence="1">Membrane</location>
        <topology evidence="1">Multi-pass membrane protein</topology>
    </subcellularLocation>
</comment>
<dbReference type="EMBL" id="CP012502">
    <property type="protein sequence ID" value="AOM84521.1"/>
    <property type="molecule type" value="Genomic_DNA"/>
</dbReference>
<dbReference type="Gene3D" id="1.20.1530.20">
    <property type="match status" value="1"/>
</dbReference>
<feature type="transmembrane region" description="Helical" evidence="5">
    <location>
        <begin position="12"/>
        <end position="30"/>
    </location>
</feature>
<gene>
    <name evidence="6" type="ORF">BBEV_3206</name>
</gene>
<dbReference type="InterPro" id="IPR004710">
    <property type="entry name" value="Bilac:Na_transpt"/>
</dbReference>
<dbReference type="Proteomes" id="UP000094463">
    <property type="component" value="Chromosome"/>
</dbReference>
<feature type="transmembrane region" description="Helical" evidence="5">
    <location>
        <begin position="225"/>
        <end position="249"/>
    </location>
</feature>
<dbReference type="AlphaFoldDB" id="A0A1D7QZS8"/>
<proteinExistence type="predicted"/>
<feature type="transmembrane region" description="Helical" evidence="5">
    <location>
        <begin position="98"/>
        <end position="120"/>
    </location>
</feature>
<keyword evidence="4 5" id="KW-0472">Membrane</keyword>
<feature type="transmembrane region" description="Helical" evidence="5">
    <location>
        <begin position="70"/>
        <end position="92"/>
    </location>
</feature>
<feature type="transmembrane region" description="Helical" evidence="5">
    <location>
        <begin position="36"/>
        <end position="58"/>
    </location>
</feature>
<keyword evidence="3 5" id="KW-1133">Transmembrane helix</keyword>
<evidence type="ECO:0000256" key="2">
    <source>
        <dbReference type="ARBA" id="ARBA00022692"/>
    </source>
</evidence>
<dbReference type="OrthoDB" id="9806785at2"/>
<keyword evidence="2 5" id="KW-0812">Transmembrane</keyword>
<accession>A0A1D7QZS8</accession>
<protein>
    <submittedName>
        <fullName evidence="6">Sodium-dependent transporter</fullName>
    </submittedName>
</protein>